<reference evidence="1" key="1">
    <citation type="submission" date="2014-12" db="EMBL/GenBank/DDBJ databases">
        <title>Insight into the proteome of Arion vulgaris.</title>
        <authorList>
            <person name="Aradska J."/>
            <person name="Bulat T."/>
            <person name="Smidak R."/>
            <person name="Sarate P."/>
            <person name="Gangsoo J."/>
            <person name="Sialana F."/>
            <person name="Bilban M."/>
            <person name="Lubec G."/>
        </authorList>
    </citation>
    <scope>NUCLEOTIDE SEQUENCE</scope>
    <source>
        <tissue evidence="1">Skin</tissue>
    </source>
</reference>
<evidence type="ECO:0000313" key="1">
    <source>
        <dbReference type="EMBL" id="CEK77646.1"/>
    </source>
</evidence>
<accession>A0A0B7ACB2</accession>
<gene>
    <name evidence="1" type="primary">ORF105881</name>
</gene>
<protein>
    <submittedName>
        <fullName evidence="1">Uncharacterized protein</fullName>
    </submittedName>
</protein>
<feature type="non-terminal residue" evidence="1">
    <location>
        <position position="1"/>
    </location>
</feature>
<proteinExistence type="predicted"/>
<organism evidence="1">
    <name type="scientific">Arion vulgaris</name>
    <dbReference type="NCBI Taxonomy" id="1028688"/>
    <lineage>
        <taxon>Eukaryota</taxon>
        <taxon>Metazoa</taxon>
        <taxon>Spiralia</taxon>
        <taxon>Lophotrochozoa</taxon>
        <taxon>Mollusca</taxon>
        <taxon>Gastropoda</taxon>
        <taxon>Heterobranchia</taxon>
        <taxon>Euthyneura</taxon>
        <taxon>Panpulmonata</taxon>
        <taxon>Eupulmonata</taxon>
        <taxon>Stylommatophora</taxon>
        <taxon>Helicina</taxon>
        <taxon>Arionoidea</taxon>
        <taxon>Arionidae</taxon>
        <taxon>Arion</taxon>
    </lineage>
</organism>
<sequence length="97" mass="10443">VAETKLAAEAKLAAKAKLAAEAKLRADAQTRTISNKIPSIPKEVQSNIPNIVPTKVVNSTPDIEPSNLPCNHICPICPANSSKPCIEYSKVTCFWPF</sequence>
<name>A0A0B7ACB2_9EUPU</name>
<dbReference type="EMBL" id="HACG01030781">
    <property type="protein sequence ID" value="CEK77646.1"/>
    <property type="molecule type" value="Transcribed_RNA"/>
</dbReference>
<dbReference type="AlphaFoldDB" id="A0A0B7ACB2"/>